<evidence type="ECO:0000256" key="1">
    <source>
        <dbReference type="SAM" id="MobiDB-lite"/>
    </source>
</evidence>
<dbReference type="EMBL" id="JAYMGO010000015">
    <property type="protein sequence ID" value="KAL1260875.1"/>
    <property type="molecule type" value="Genomic_DNA"/>
</dbReference>
<accession>A0ABR3M8A7</accession>
<protein>
    <submittedName>
        <fullName evidence="2">Uncharacterized protein</fullName>
    </submittedName>
</protein>
<feature type="region of interest" description="Disordered" evidence="1">
    <location>
        <begin position="85"/>
        <end position="108"/>
    </location>
</feature>
<gene>
    <name evidence="2" type="ORF">QQF64_008702</name>
</gene>
<evidence type="ECO:0000313" key="3">
    <source>
        <dbReference type="Proteomes" id="UP001558613"/>
    </source>
</evidence>
<evidence type="ECO:0000313" key="2">
    <source>
        <dbReference type="EMBL" id="KAL1260875.1"/>
    </source>
</evidence>
<comment type="caution">
    <text evidence="2">The sequence shown here is derived from an EMBL/GenBank/DDBJ whole genome shotgun (WGS) entry which is preliminary data.</text>
</comment>
<organism evidence="2 3">
    <name type="scientific">Cirrhinus molitorella</name>
    <name type="common">mud carp</name>
    <dbReference type="NCBI Taxonomy" id="172907"/>
    <lineage>
        <taxon>Eukaryota</taxon>
        <taxon>Metazoa</taxon>
        <taxon>Chordata</taxon>
        <taxon>Craniata</taxon>
        <taxon>Vertebrata</taxon>
        <taxon>Euteleostomi</taxon>
        <taxon>Actinopterygii</taxon>
        <taxon>Neopterygii</taxon>
        <taxon>Teleostei</taxon>
        <taxon>Ostariophysi</taxon>
        <taxon>Cypriniformes</taxon>
        <taxon>Cyprinidae</taxon>
        <taxon>Labeoninae</taxon>
        <taxon>Labeonini</taxon>
        <taxon>Cirrhinus</taxon>
    </lineage>
</organism>
<proteinExistence type="predicted"/>
<sequence>MRTLPNTYALGWEAVLCTRRASEVRGSILDWWHAPQPAAVAPGEGTLIQKSAYVLRASGAGAVQTRRRMISHCFEQIAASDDGNLIPTELEEGGDGEGGGGGKRYRGSSRPVAWQRVCLRGATHADTSTRPGRGHPNTPNC</sequence>
<dbReference type="Proteomes" id="UP001558613">
    <property type="component" value="Unassembled WGS sequence"/>
</dbReference>
<name>A0ABR3M8A7_9TELE</name>
<keyword evidence="3" id="KW-1185">Reference proteome</keyword>
<reference evidence="2 3" key="1">
    <citation type="submission" date="2023-09" db="EMBL/GenBank/DDBJ databases">
        <authorList>
            <person name="Wang M."/>
        </authorList>
    </citation>
    <scope>NUCLEOTIDE SEQUENCE [LARGE SCALE GENOMIC DNA]</scope>
    <source>
        <strain evidence="2">GT-2023</strain>
        <tissue evidence="2">Liver</tissue>
    </source>
</reference>